<dbReference type="HOGENOM" id="CLU_665796_0_0_1"/>
<reference evidence="2 3" key="1">
    <citation type="submission" date="2014-04" db="EMBL/GenBank/DDBJ databases">
        <authorList>
            <consortium name="DOE Joint Genome Institute"/>
            <person name="Kuo A."/>
            <person name="Martino E."/>
            <person name="Perotto S."/>
            <person name="Kohler A."/>
            <person name="Nagy L.G."/>
            <person name="Floudas D."/>
            <person name="Copeland A."/>
            <person name="Barry K.W."/>
            <person name="Cichocki N."/>
            <person name="Veneault-Fourrey C."/>
            <person name="LaButti K."/>
            <person name="Lindquist E.A."/>
            <person name="Lipzen A."/>
            <person name="Lundell T."/>
            <person name="Morin E."/>
            <person name="Murat C."/>
            <person name="Sun H."/>
            <person name="Tunlid A."/>
            <person name="Henrissat B."/>
            <person name="Grigoriev I.V."/>
            <person name="Hibbett D.S."/>
            <person name="Martin F."/>
            <person name="Nordberg H.P."/>
            <person name="Cantor M.N."/>
            <person name="Hua S.X."/>
        </authorList>
    </citation>
    <scope>NUCLEOTIDE SEQUENCE [LARGE SCALE GENOMIC DNA]</scope>
    <source>
        <strain evidence="2 3">Zn</strain>
    </source>
</reference>
<feature type="compositionally biased region" description="Polar residues" evidence="1">
    <location>
        <begin position="67"/>
        <end position="76"/>
    </location>
</feature>
<name>A0A0C3GSI7_OIDMZ</name>
<organism evidence="2 3">
    <name type="scientific">Oidiodendron maius (strain Zn)</name>
    <dbReference type="NCBI Taxonomy" id="913774"/>
    <lineage>
        <taxon>Eukaryota</taxon>
        <taxon>Fungi</taxon>
        <taxon>Dikarya</taxon>
        <taxon>Ascomycota</taxon>
        <taxon>Pezizomycotina</taxon>
        <taxon>Leotiomycetes</taxon>
        <taxon>Leotiomycetes incertae sedis</taxon>
        <taxon>Myxotrichaceae</taxon>
        <taxon>Oidiodendron</taxon>
    </lineage>
</organism>
<feature type="compositionally biased region" description="Basic and acidic residues" evidence="1">
    <location>
        <begin position="101"/>
        <end position="124"/>
    </location>
</feature>
<feature type="compositionally biased region" description="Polar residues" evidence="1">
    <location>
        <begin position="163"/>
        <end position="172"/>
    </location>
</feature>
<accession>A0A0C3GSI7</accession>
<evidence type="ECO:0000313" key="2">
    <source>
        <dbReference type="EMBL" id="KIM94249.1"/>
    </source>
</evidence>
<evidence type="ECO:0000313" key="3">
    <source>
        <dbReference type="Proteomes" id="UP000054321"/>
    </source>
</evidence>
<sequence>MQESHRKAQGSTSCYRGRPRKINKHPGSLDPNAMIEKRIIERKRKRQQAELEKQLLEVGSEEAPVDTSASGISGAQYSPDLDLEDQLASDVGDDCLSNEYGAKEPLHGSGDVHRFSDPNDGLDHDVDDTLTNDVEHDTVENAPAPEPGGQREGPMGDQDHRSGQTATTRPFMTPQETTWWDMSFEELYQHARSKNFGKAGKEGRKSGRIRIIKWLCKKEGIIPFVAPSITPVIEATSNTARPILRPTGAISHPEAILRTSDPALQRVIDETEKKYKQWPAADLLALAMQRSYQLLKDSKGKLPSKSISAMANWLAAWDVLKSSREKKWWLGDGIDLVNKAKAMGYQGPSRKYDVIVWLRSTPEESEVGVAKVAEPTPNKISMKRKAEEAAQPVSKRPAKGSKRPHGWDVLKFS</sequence>
<feature type="region of interest" description="Disordered" evidence="1">
    <location>
        <begin position="375"/>
        <end position="413"/>
    </location>
</feature>
<dbReference type="EMBL" id="KN832890">
    <property type="protein sequence ID" value="KIM94249.1"/>
    <property type="molecule type" value="Genomic_DNA"/>
</dbReference>
<feature type="compositionally biased region" description="Acidic residues" evidence="1">
    <location>
        <begin position="81"/>
        <end position="93"/>
    </location>
</feature>
<protein>
    <submittedName>
        <fullName evidence="2">Uncharacterized protein</fullName>
    </submittedName>
</protein>
<feature type="region of interest" description="Disordered" evidence="1">
    <location>
        <begin position="1"/>
        <end position="172"/>
    </location>
</feature>
<evidence type="ECO:0000256" key="1">
    <source>
        <dbReference type="SAM" id="MobiDB-lite"/>
    </source>
</evidence>
<dbReference type="AlphaFoldDB" id="A0A0C3GSI7"/>
<dbReference type="InParanoid" id="A0A0C3GSI7"/>
<proteinExistence type="predicted"/>
<dbReference type="Proteomes" id="UP000054321">
    <property type="component" value="Unassembled WGS sequence"/>
</dbReference>
<dbReference type="OrthoDB" id="3519912at2759"/>
<reference evidence="3" key="2">
    <citation type="submission" date="2015-01" db="EMBL/GenBank/DDBJ databases">
        <title>Evolutionary Origins and Diversification of the Mycorrhizal Mutualists.</title>
        <authorList>
            <consortium name="DOE Joint Genome Institute"/>
            <consortium name="Mycorrhizal Genomics Consortium"/>
            <person name="Kohler A."/>
            <person name="Kuo A."/>
            <person name="Nagy L.G."/>
            <person name="Floudas D."/>
            <person name="Copeland A."/>
            <person name="Barry K.W."/>
            <person name="Cichocki N."/>
            <person name="Veneault-Fourrey C."/>
            <person name="LaButti K."/>
            <person name="Lindquist E.A."/>
            <person name="Lipzen A."/>
            <person name="Lundell T."/>
            <person name="Morin E."/>
            <person name="Murat C."/>
            <person name="Riley R."/>
            <person name="Ohm R."/>
            <person name="Sun H."/>
            <person name="Tunlid A."/>
            <person name="Henrissat B."/>
            <person name="Grigoriev I.V."/>
            <person name="Hibbett D.S."/>
            <person name="Martin F."/>
        </authorList>
    </citation>
    <scope>NUCLEOTIDE SEQUENCE [LARGE SCALE GENOMIC DNA]</scope>
    <source>
        <strain evidence="3">Zn</strain>
    </source>
</reference>
<keyword evidence="3" id="KW-1185">Reference proteome</keyword>
<gene>
    <name evidence="2" type="ORF">OIDMADRAFT_60590</name>
</gene>